<proteinExistence type="inferred from homology"/>
<accession>A0A9F5J7P7</accession>
<feature type="domain" description="TMC" evidence="7">
    <location>
        <begin position="547"/>
        <end position="653"/>
    </location>
</feature>
<sequence length="875" mass="100760">MSFPYGDIENPGYRYSETLEIDKLRPSQRSTSFNHSSGNTFPYVPFEDYNRGGGQRQNAPVLIPLNLVRSEYEDEYQPRDLGVELPHSNPYGNAHVNPSFEYQPEFGWMLPPTSHACNIQDADRYSDASERVNIVRRHSRRDSDADFATPSLLRLDPGYMEAKRKEEEKLINDLSTMSSRERVKAIQKIPKSMKEKREIRNRVLTERKKNSHSRDAHLNCCTQCFYSTALSFRQLKNSFVDCLQLFRFWQKTLKDIGSQFGTSIHSYFVFLTWLLMFNVFSFLVNFSFLAVPQLIAAQPNHLSFMGLEFFTGAGYFTNTVLYSGFYTNATIAKIENTSPYYMQLAYIFTIGIYFIICFLSLIYSMAKSFHSNVIMPQMRSGNAAKLLCIWDFSIIGEKAVQMNQKNISTQIKETLSEMRTESLKLPLKQRISRISIHLAAWFLSLGSAVASCAGIYFFCLINLELFLNQENTKLTNEAATLVLPIVVSLLNHVMPFLYSFSSLVEKFTYPRHQIYTAIIRNIILKISIIGILCYYWLNIVAISKVECWETMVGQDIYRLLIADFVCCLLGSFFGEYLLRLIGTKCYKKLGVPEFDIARNVLDLIYAQTLTWIGIFFSPLLPAIQMITFFIIFCVKKISLLMNCQQPRKAWRGSQMNTIFVFLLFFPSFTGVLSVIAVTVWRRKPSEACGPFRGLTTTFEAISGWVSLLASYPSSGWVVWIYHNIIESTFFFFILSIIVLMITYLYWQIISGRKTMVKLLQEQIVNAGKDKMFLLKQLRALEASKLLCLGRQPERDFSLNQLPKEQIRVFLPSCMEHSPWMEERALSTESARYPAMTSFTHEPSQITRNAGVSETLVLALRARQEAEWEMENEESS</sequence>
<dbReference type="RefSeq" id="XP_025028754.1">
    <property type="nucleotide sequence ID" value="XM_025172986.1"/>
</dbReference>
<evidence type="ECO:0000313" key="10">
    <source>
        <dbReference type="RefSeq" id="XP_025028754.1"/>
    </source>
</evidence>
<dbReference type="GO" id="GO:0005886">
    <property type="term" value="C:plasma membrane"/>
    <property type="evidence" value="ECO:0007669"/>
    <property type="project" value="InterPro"/>
</dbReference>
<dbReference type="Proteomes" id="UP000695026">
    <property type="component" value="Unplaced"/>
</dbReference>
<dbReference type="Pfam" id="PF07810">
    <property type="entry name" value="TMC"/>
    <property type="match status" value="1"/>
</dbReference>
<dbReference type="PANTHER" id="PTHR23302">
    <property type="entry name" value="TRANSMEMBRANE CHANNEL-RELATED"/>
    <property type="match status" value="1"/>
</dbReference>
<comment type="similarity">
    <text evidence="2 6">Belongs to the TMC family.</text>
</comment>
<comment type="subcellular location">
    <subcellularLocation>
        <location evidence="1 6">Membrane</location>
        <topology evidence="1 6">Multi-pass membrane protein</topology>
    </subcellularLocation>
</comment>
<dbReference type="InterPro" id="IPR038900">
    <property type="entry name" value="TMC"/>
</dbReference>
<dbReference type="OMA" id="SLPHAYF"/>
<dbReference type="CTD" id="79838"/>
<evidence type="ECO:0000313" key="9">
    <source>
        <dbReference type="RefSeq" id="XP_007437984.2"/>
    </source>
</evidence>
<evidence type="ECO:0000256" key="2">
    <source>
        <dbReference type="ARBA" id="ARBA00006510"/>
    </source>
</evidence>
<reference evidence="9 10" key="1">
    <citation type="submission" date="2025-04" db="UniProtKB">
        <authorList>
            <consortium name="RefSeq"/>
        </authorList>
    </citation>
    <scope>IDENTIFICATION</scope>
    <source>
        <tissue evidence="9 10">Liver</tissue>
    </source>
</reference>
<feature type="transmembrane region" description="Helical" evidence="6">
    <location>
        <begin position="700"/>
        <end position="721"/>
    </location>
</feature>
<feature type="transmembrane region" description="Helical" evidence="6">
    <location>
        <begin position="302"/>
        <end position="325"/>
    </location>
</feature>
<feature type="transmembrane region" description="Helical" evidence="6">
    <location>
        <begin position="345"/>
        <end position="366"/>
    </location>
</feature>
<dbReference type="GO" id="GO:0008381">
    <property type="term" value="F:mechanosensitive monoatomic ion channel activity"/>
    <property type="evidence" value="ECO:0007669"/>
    <property type="project" value="TreeGrafter"/>
</dbReference>
<feature type="transmembrane region" description="Helical" evidence="6">
    <location>
        <begin position="518"/>
        <end position="537"/>
    </location>
</feature>
<dbReference type="RefSeq" id="XP_007437984.2">
    <property type="nucleotide sequence ID" value="XM_007437922.3"/>
</dbReference>
<dbReference type="GeneID" id="103060902"/>
<keyword evidence="8" id="KW-1185">Reference proteome</keyword>
<protein>
    <recommendedName>
        <fullName evidence="6">Transmembrane channel-like protein</fullName>
    </recommendedName>
</protein>
<dbReference type="AlphaFoldDB" id="A0A9F5J7P7"/>
<feature type="transmembrane region" description="Helical" evidence="6">
    <location>
        <begin position="267"/>
        <end position="290"/>
    </location>
</feature>
<evidence type="ECO:0000256" key="6">
    <source>
        <dbReference type="RuleBase" id="RU310713"/>
    </source>
</evidence>
<evidence type="ECO:0000256" key="4">
    <source>
        <dbReference type="ARBA" id="ARBA00022989"/>
    </source>
</evidence>
<keyword evidence="5 6" id="KW-0472">Membrane</keyword>
<evidence type="ECO:0000256" key="3">
    <source>
        <dbReference type="ARBA" id="ARBA00022692"/>
    </source>
</evidence>
<keyword evidence="3 6" id="KW-0812">Transmembrane</keyword>
<feature type="transmembrane region" description="Helical" evidence="6">
    <location>
        <begin position="438"/>
        <end position="458"/>
    </location>
</feature>
<evidence type="ECO:0000259" key="7">
    <source>
        <dbReference type="Pfam" id="PF07810"/>
    </source>
</evidence>
<name>A0A9F5J7P7_PYTBI</name>
<evidence type="ECO:0000256" key="5">
    <source>
        <dbReference type="ARBA" id="ARBA00023136"/>
    </source>
</evidence>
<gene>
    <name evidence="9 10" type="primary">TMC5</name>
</gene>
<feature type="transmembrane region" description="Helical" evidence="6">
    <location>
        <begin position="655"/>
        <end position="680"/>
    </location>
</feature>
<feature type="transmembrane region" description="Helical" evidence="6">
    <location>
        <begin position="557"/>
        <end position="578"/>
    </location>
</feature>
<organism evidence="8 10">
    <name type="scientific">Python bivittatus</name>
    <name type="common">Burmese python</name>
    <name type="synonym">Python molurus bivittatus</name>
    <dbReference type="NCBI Taxonomy" id="176946"/>
    <lineage>
        <taxon>Eukaryota</taxon>
        <taxon>Metazoa</taxon>
        <taxon>Chordata</taxon>
        <taxon>Craniata</taxon>
        <taxon>Vertebrata</taxon>
        <taxon>Euteleostomi</taxon>
        <taxon>Lepidosauria</taxon>
        <taxon>Squamata</taxon>
        <taxon>Bifurcata</taxon>
        <taxon>Unidentata</taxon>
        <taxon>Episquamata</taxon>
        <taxon>Toxicofera</taxon>
        <taxon>Serpentes</taxon>
        <taxon>Henophidia</taxon>
        <taxon>Pythonidae</taxon>
        <taxon>Python</taxon>
    </lineage>
</organism>
<dbReference type="PANTHER" id="PTHR23302:SF5">
    <property type="entry name" value="TRANSMEMBRANE CHANNEL-LIKE PROTEIN 5"/>
    <property type="match status" value="1"/>
</dbReference>
<dbReference type="InterPro" id="IPR012496">
    <property type="entry name" value="TMC_dom"/>
</dbReference>
<feature type="transmembrane region" description="Helical" evidence="6">
    <location>
        <begin position="728"/>
        <end position="746"/>
    </location>
</feature>
<dbReference type="OrthoDB" id="1936208at2759"/>
<evidence type="ECO:0000313" key="8">
    <source>
        <dbReference type="Proteomes" id="UP000695026"/>
    </source>
</evidence>
<dbReference type="KEGG" id="pbi:103060902"/>
<keyword evidence="4 6" id="KW-1133">Transmembrane helix</keyword>
<feature type="transmembrane region" description="Helical" evidence="6">
    <location>
        <begin position="478"/>
        <end position="498"/>
    </location>
</feature>
<evidence type="ECO:0000256" key="1">
    <source>
        <dbReference type="ARBA" id="ARBA00004141"/>
    </source>
</evidence>